<dbReference type="InterPro" id="IPR019292">
    <property type="entry name" value="McrC"/>
</dbReference>
<dbReference type="Proteomes" id="UP000244090">
    <property type="component" value="Unassembled WGS sequence"/>
</dbReference>
<evidence type="ECO:0000313" key="2">
    <source>
        <dbReference type="Proteomes" id="UP000244090"/>
    </source>
</evidence>
<dbReference type="PANTHER" id="PTHR38733:SF1">
    <property type="entry name" value="TYPE IV METHYL-DIRECTED RESTRICTION ENZYME ECOKMCRBC"/>
    <property type="match status" value="1"/>
</dbReference>
<organism evidence="1 2">
    <name type="scientific">Kordia periserrulae</name>
    <dbReference type="NCBI Taxonomy" id="701523"/>
    <lineage>
        <taxon>Bacteria</taxon>
        <taxon>Pseudomonadati</taxon>
        <taxon>Bacteroidota</taxon>
        <taxon>Flavobacteriia</taxon>
        <taxon>Flavobacteriales</taxon>
        <taxon>Flavobacteriaceae</taxon>
        <taxon>Kordia</taxon>
    </lineage>
</organism>
<name>A0A2T6C457_9FLAO</name>
<dbReference type="PANTHER" id="PTHR38733">
    <property type="entry name" value="PROTEIN MCRC"/>
    <property type="match status" value="1"/>
</dbReference>
<protein>
    <submittedName>
        <fullName evidence="1">5-methylcytosine-specific restriction enzyme subunit McrC</fullName>
    </submittedName>
</protein>
<accession>A0A2T6C457</accession>
<dbReference type="EMBL" id="QBKT01000002">
    <property type="protein sequence ID" value="PTX63088.1"/>
    <property type="molecule type" value="Genomic_DNA"/>
</dbReference>
<reference evidence="1 2" key="1">
    <citation type="submission" date="2018-04" db="EMBL/GenBank/DDBJ databases">
        <title>Genomic Encyclopedia of Archaeal and Bacterial Type Strains, Phase II (KMG-II): from individual species to whole genera.</title>
        <authorList>
            <person name="Goeker M."/>
        </authorList>
    </citation>
    <scope>NUCLEOTIDE SEQUENCE [LARGE SCALE GENOMIC DNA]</scope>
    <source>
        <strain evidence="1 2">DSM 25731</strain>
    </source>
</reference>
<dbReference type="RefSeq" id="WP_108114048.1">
    <property type="nucleotide sequence ID" value="NZ_QBKT01000002.1"/>
</dbReference>
<dbReference type="AlphaFoldDB" id="A0A2T6C457"/>
<proteinExistence type="predicted"/>
<dbReference type="OrthoDB" id="307209at2"/>
<sequence length="427" mass="50139">MRATKLIQVFEHQTLRVGESYVNMNKSEVVFTKEHLKVLQDFKNRNETSFFKIQGKAVKFNSYVGVIQIEDIIIEILPKIDKLTEDKSSWRDVLIYILKITEKFNIKKTDTASVRAQRVHLLDIFFEAYIKEIETLVRKGLIKKYVTIESNRSVLKGRLQFEKHCTKNLLNKTRFYTSQKQYTPEHILHFVLVRALQIVADKNKGTELHKSCQKWLLHFPHFKDKLITKKELETVRITRKNAHYEKAVQLAKVIILNLGPDIADGKQEMIALLFDMNALWEKYVIKTLKREMPKHKNINLKVAKDSKKIWQTNILESDIVISTGNAENERTYILDTKWKLLKNTKTPHAQDIRQIYTYCKFWNSKVGALLYPSNETKTFTFHDYENDHDNPKIKASIGEISVFKDKEKLLFDNELGQNILKQLGIIQ</sequence>
<evidence type="ECO:0000313" key="1">
    <source>
        <dbReference type="EMBL" id="PTX63088.1"/>
    </source>
</evidence>
<dbReference type="Pfam" id="PF10117">
    <property type="entry name" value="McrBC"/>
    <property type="match status" value="1"/>
</dbReference>
<comment type="caution">
    <text evidence="1">The sequence shown here is derived from an EMBL/GenBank/DDBJ whole genome shotgun (WGS) entry which is preliminary data.</text>
</comment>
<keyword evidence="2" id="KW-1185">Reference proteome</keyword>
<gene>
    <name evidence="1" type="ORF">C8N46_102491</name>
</gene>